<dbReference type="Pfam" id="PF04307">
    <property type="entry name" value="YdjM"/>
    <property type="match status" value="1"/>
</dbReference>
<keyword evidence="2" id="KW-0378">Hydrolase</keyword>
<dbReference type="EMBL" id="JAKVTV010000001">
    <property type="protein sequence ID" value="MCH4822069.1"/>
    <property type="molecule type" value="Genomic_DNA"/>
</dbReference>
<evidence type="ECO:0000313" key="3">
    <source>
        <dbReference type="Proteomes" id="UP001139226"/>
    </source>
</evidence>
<name>A0A9X2A811_9FLAO</name>
<feature type="transmembrane region" description="Helical" evidence="1">
    <location>
        <begin position="128"/>
        <end position="147"/>
    </location>
</feature>
<dbReference type="Proteomes" id="UP001139226">
    <property type="component" value="Unassembled WGS sequence"/>
</dbReference>
<comment type="caution">
    <text evidence="2">The sequence shown here is derived from an EMBL/GenBank/DDBJ whole genome shotgun (WGS) entry which is preliminary data.</text>
</comment>
<evidence type="ECO:0000256" key="1">
    <source>
        <dbReference type="SAM" id="Phobius"/>
    </source>
</evidence>
<protein>
    <submittedName>
        <fullName evidence="2">Metal-dependent hydrolase</fullName>
    </submittedName>
</protein>
<accession>A0A9X2A811</accession>
<dbReference type="PANTHER" id="PTHR40031">
    <property type="entry name" value="HYPOTHETICAL MEMBRANE SPANNING PROTEIN"/>
    <property type="match status" value="1"/>
</dbReference>
<dbReference type="RefSeq" id="WP_240712187.1">
    <property type="nucleotide sequence ID" value="NZ_JAKVTV010000001.1"/>
</dbReference>
<proteinExistence type="predicted"/>
<dbReference type="GO" id="GO:0016787">
    <property type="term" value="F:hydrolase activity"/>
    <property type="evidence" value="ECO:0007669"/>
    <property type="project" value="UniProtKB-KW"/>
</dbReference>
<dbReference type="InterPro" id="IPR053170">
    <property type="entry name" value="Transcription_regulator"/>
</dbReference>
<keyword evidence="1" id="KW-0472">Membrane</keyword>
<gene>
    <name evidence="2" type="ORF">ML462_02695</name>
</gene>
<reference evidence="2" key="1">
    <citation type="submission" date="2022-03" db="EMBL/GenBank/DDBJ databases">
        <title>Gramella crocea sp. nov., isolated from activated sludge of a seafood processing plant.</title>
        <authorList>
            <person name="Zhang X."/>
        </authorList>
    </citation>
    <scope>NUCLEOTIDE SEQUENCE</scope>
    <source>
        <strain evidence="2">YJ019</strain>
    </source>
</reference>
<feature type="transmembrane region" description="Helical" evidence="1">
    <location>
        <begin position="59"/>
        <end position="78"/>
    </location>
</feature>
<feature type="transmembrane region" description="Helical" evidence="1">
    <location>
        <begin position="159"/>
        <end position="178"/>
    </location>
</feature>
<keyword evidence="3" id="KW-1185">Reference proteome</keyword>
<organism evidence="2 3">
    <name type="scientific">Christiangramia lutea</name>
    <dbReference type="NCBI Taxonomy" id="1607951"/>
    <lineage>
        <taxon>Bacteria</taxon>
        <taxon>Pseudomonadati</taxon>
        <taxon>Bacteroidota</taxon>
        <taxon>Flavobacteriia</taxon>
        <taxon>Flavobacteriales</taxon>
        <taxon>Flavobacteriaceae</taxon>
        <taxon>Christiangramia</taxon>
    </lineage>
</organism>
<dbReference type="AlphaFoldDB" id="A0A9X2A811"/>
<dbReference type="PANTHER" id="PTHR40031:SF1">
    <property type="entry name" value="MEMBRANE-BOUND METAL-DEPENDENT HYDROLASE"/>
    <property type="match status" value="1"/>
</dbReference>
<sequence length="334" mass="38446">MDSLTQIVLGAAVGEAVLGKKVGNKAMLYGAIAGTIPDLDTFVGNFFDTITAIEIHRGFSHSIVFAVLFAPVFGWIISKIESNSSATWKNWSWLMFWGLFTHPLLDAHTTWGTQLFWPLDLRLAYKNIFVIDPLYTLPFLVFLIMSMRLKRSNPKRRKYNRLGLIISSVYLLMVTPALKFYTFQKFENALENQNISYERMDTRPTPLNSILWTANIETEDAFLIGNYSIFDSQPIEYYSVPKNYSLAKPIENDPNLERLKKISEGWYTFSENNGDLYFNDLRFGTMDIEDPDSEFIFSYKLTKEHGELTATETEKEMTDAKNLLPRLWARILGN</sequence>
<keyword evidence="1" id="KW-0812">Transmembrane</keyword>
<feature type="transmembrane region" description="Helical" evidence="1">
    <location>
        <begin position="90"/>
        <end position="108"/>
    </location>
</feature>
<dbReference type="InterPro" id="IPR007404">
    <property type="entry name" value="YdjM-like"/>
</dbReference>
<keyword evidence="1" id="KW-1133">Transmembrane helix</keyword>
<evidence type="ECO:0000313" key="2">
    <source>
        <dbReference type="EMBL" id="MCH4822069.1"/>
    </source>
</evidence>